<sequence length="58" mass="6508">MRKQRTIHHSWVQMSPFLSLFRCTEFGTDGGVPPTKSVDVVLAPLLVSHHLIHATDLV</sequence>
<dbReference type="EMBL" id="JAHLJV010000010">
    <property type="protein sequence ID" value="KAK1596994.1"/>
    <property type="molecule type" value="Genomic_DNA"/>
</dbReference>
<reference evidence="1" key="1">
    <citation type="submission" date="2021-06" db="EMBL/GenBank/DDBJ databases">
        <title>Comparative genomics, transcriptomics and evolutionary studies reveal genomic signatures of adaptation to plant cell wall in hemibiotrophic fungi.</title>
        <authorList>
            <consortium name="DOE Joint Genome Institute"/>
            <person name="Baroncelli R."/>
            <person name="Diaz J.F."/>
            <person name="Benocci T."/>
            <person name="Peng M."/>
            <person name="Battaglia E."/>
            <person name="Haridas S."/>
            <person name="Andreopoulos W."/>
            <person name="Labutti K."/>
            <person name="Pangilinan J."/>
            <person name="Floch G.L."/>
            <person name="Makela M.R."/>
            <person name="Henrissat B."/>
            <person name="Grigoriev I.V."/>
            <person name="Crouch J.A."/>
            <person name="De Vries R.P."/>
            <person name="Sukno S.A."/>
            <person name="Thon M.R."/>
        </authorList>
    </citation>
    <scope>NUCLEOTIDE SEQUENCE</scope>
    <source>
        <strain evidence="1">CBS 125086</strain>
    </source>
</reference>
<dbReference type="GeneID" id="85441281"/>
<keyword evidence="2" id="KW-1185">Reference proteome</keyword>
<name>A0AAD8Q7A9_9PEZI</name>
<organism evidence="1 2">
    <name type="scientific">Colletotrichum navitas</name>
    <dbReference type="NCBI Taxonomy" id="681940"/>
    <lineage>
        <taxon>Eukaryota</taxon>
        <taxon>Fungi</taxon>
        <taxon>Dikarya</taxon>
        <taxon>Ascomycota</taxon>
        <taxon>Pezizomycotina</taxon>
        <taxon>Sordariomycetes</taxon>
        <taxon>Hypocreomycetidae</taxon>
        <taxon>Glomerellales</taxon>
        <taxon>Glomerellaceae</taxon>
        <taxon>Colletotrichum</taxon>
        <taxon>Colletotrichum graminicola species complex</taxon>
    </lineage>
</organism>
<protein>
    <submittedName>
        <fullName evidence="1">Uncharacterized protein</fullName>
    </submittedName>
</protein>
<evidence type="ECO:0000313" key="1">
    <source>
        <dbReference type="EMBL" id="KAK1596994.1"/>
    </source>
</evidence>
<evidence type="ECO:0000313" key="2">
    <source>
        <dbReference type="Proteomes" id="UP001230504"/>
    </source>
</evidence>
<dbReference type="AlphaFoldDB" id="A0AAD8Q7A9"/>
<dbReference type="RefSeq" id="XP_060417831.1">
    <property type="nucleotide sequence ID" value="XM_060557041.1"/>
</dbReference>
<accession>A0AAD8Q7A9</accession>
<proteinExistence type="predicted"/>
<dbReference type="Proteomes" id="UP001230504">
    <property type="component" value="Unassembled WGS sequence"/>
</dbReference>
<comment type="caution">
    <text evidence="1">The sequence shown here is derived from an EMBL/GenBank/DDBJ whole genome shotgun (WGS) entry which is preliminary data.</text>
</comment>
<gene>
    <name evidence="1" type="ORF">LY79DRAFT_543408</name>
</gene>